<keyword evidence="4" id="KW-1185">Reference proteome</keyword>
<accession>A0ABN5NJ24</accession>
<gene>
    <name evidence="3" type="ORF">DY252_16780</name>
</gene>
<name>A0ABN5NJ24_9PROT</name>
<dbReference type="CDD" id="cd03784">
    <property type="entry name" value="GT1_Gtf-like"/>
    <property type="match status" value="1"/>
</dbReference>
<sequence length="442" mass="47956">MHVMLMTYGTRGDVQPFVALGRGLIQQGHRITLAAPERFAGFVAENDLEFAPLTDALIALMDDRLFASSADPKASRFHKITSLIALGKKARGLQDVLLDDIFKTISQDKPDVIVFHPKTFGAFAIGRHFGIPTVMAQLIPSFIPTGDYPHMGIPDLGGMGALGRCYNLLTSKLICRLLNATLRRQVCRWAARRQNGINAKDLDIVKSCRSGALPIIHAFSNAVINRPKDWPKNATVTGYWFLDDSPQINPPDPALQQFVESHQNLIYIGFGSMHGNDPGAMAEMIAKAVSLSGGSDVAAIVATGWGGMRDIDWPDNVFAVNEVPHDWLFPKVDIVIHHVGAGTCAAALRAGRPSIIIPFFGDQPFWAKRLHKLGVSPRPIKPAKLDATLLAEQIQTVLKTPAYRTTAERISHQIAGEDGINTAIAEIAAAVEAHNPPPTGSL</sequence>
<dbReference type="InterPro" id="IPR002213">
    <property type="entry name" value="UDP_glucos_trans"/>
</dbReference>
<dbReference type="Gene3D" id="3.40.50.2000">
    <property type="entry name" value="Glycogen Phosphorylase B"/>
    <property type="match status" value="2"/>
</dbReference>
<evidence type="ECO:0000259" key="1">
    <source>
        <dbReference type="Pfam" id="PF03033"/>
    </source>
</evidence>
<dbReference type="RefSeq" id="WP_064788479.1">
    <property type="nucleotide sequence ID" value="NZ_CP031555.1"/>
</dbReference>
<dbReference type="Pfam" id="PF03033">
    <property type="entry name" value="Glyco_transf_28"/>
    <property type="match status" value="1"/>
</dbReference>
<dbReference type="InterPro" id="IPR050426">
    <property type="entry name" value="Glycosyltransferase_28"/>
</dbReference>
<dbReference type="SUPFAM" id="SSF53756">
    <property type="entry name" value="UDP-Glycosyltransferase/glycogen phosphorylase"/>
    <property type="match status" value="1"/>
</dbReference>
<reference evidence="3 4" key="1">
    <citation type="submission" date="2018-08" db="EMBL/GenBank/DDBJ databases">
        <title>Complete genome sequence of type strain Thalassospira indica MCCC 1A01103T, isolated from isolated from deep seawater of the Indian Ocean.</title>
        <authorList>
            <person name="Liu Y."/>
        </authorList>
    </citation>
    <scope>NUCLEOTIDE SEQUENCE [LARGE SCALE GENOMIC DNA]</scope>
    <source>
        <strain evidence="3 4">PB8BT</strain>
    </source>
</reference>
<organism evidence="3 4">
    <name type="scientific">Thalassospira indica</name>
    <dbReference type="NCBI Taxonomy" id="1891279"/>
    <lineage>
        <taxon>Bacteria</taxon>
        <taxon>Pseudomonadati</taxon>
        <taxon>Pseudomonadota</taxon>
        <taxon>Alphaproteobacteria</taxon>
        <taxon>Rhodospirillales</taxon>
        <taxon>Thalassospiraceae</taxon>
        <taxon>Thalassospira</taxon>
    </lineage>
</organism>
<dbReference type="PANTHER" id="PTHR48050:SF13">
    <property type="entry name" value="STEROL 3-BETA-GLUCOSYLTRANSFERASE UGT80A2"/>
    <property type="match status" value="1"/>
</dbReference>
<dbReference type="Proteomes" id="UP000256971">
    <property type="component" value="Chromosome"/>
</dbReference>
<protein>
    <submittedName>
        <fullName evidence="3">Glycosyltransferase</fullName>
    </submittedName>
</protein>
<feature type="domain" description="Glycosyltransferase family 28 N-terminal" evidence="1">
    <location>
        <begin position="3"/>
        <end position="56"/>
    </location>
</feature>
<evidence type="ECO:0000259" key="2">
    <source>
        <dbReference type="Pfam" id="PF06722"/>
    </source>
</evidence>
<evidence type="ECO:0000313" key="4">
    <source>
        <dbReference type="Proteomes" id="UP000256971"/>
    </source>
</evidence>
<evidence type="ECO:0000313" key="3">
    <source>
        <dbReference type="EMBL" id="AXO15689.1"/>
    </source>
</evidence>
<dbReference type="PANTHER" id="PTHR48050">
    <property type="entry name" value="STEROL 3-BETA-GLUCOSYLTRANSFERASE"/>
    <property type="match status" value="1"/>
</dbReference>
<dbReference type="EMBL" id="CP031555">
    <property type="protein sequence ID" value="AXO15689.1"/>
    <property type="molecule type" value="Genomic_DNA"/>
</dbReference>
<feature type="domain" description="Erythromycin biosynthesis protein CIII-like C-terminal" evidence="2">
    <location>
        <begin position="313"/>
        <end position="417"/>
    </location>
</feature>
<dbReference type="Pfam" id="PF06722">
    <property type="entry name" value="EryCIII-like_C"/>
    <property type="match status" value="1"/>
</dbReference>
<proteinExistence type="predicted"/>
<dbReference type="InterPro" id="IPR004276">
    <property type="entry name" value="GlycoTrans_28_N"/>
</dbReference>
<dbReference type="InterPro" id="IPR010610">
    <property type="entry name" value="EryCIII-like_C"/>
</dbReference>